<proteinExistence type="predicted"/>
<feature type="domain" description="DUF4216" evidence="3">
    <location>
        <begin position="222"/>
        <end position="294"/>
    </location>
</feature>
<reference evidence="6" key="2">
    <citation type="submission" date="2019-10" db="EMBL/GenBank/DDBJ databases">
        <title>A de novo genome assembly of a pear dwarfing rootstock.</title>
        <authorList>
            <person name="Wang F."/>
            <person name="Wang J."/>
            <person name="Li S."/>
            <person name="Zhang Y."/>
            <person name="Fang M."/>
            <person name="Ma L."/>
            <person name="Zhao Y."/>
            <person name="Jiang S."/>
        </authorList>
    </citation>
    <scope>NUCLEOTIDE SEQUENCE [LARGE SCALE GENOMIC DNA]</scope>
</reference>
<feature type="compositionally biased region" description="Acidic residues" evidence="1">
    <location>
        <begin position="367"/>
        <end position="386"/>
    </location>
</feature>
<evidence type="ECO:0000259" key="2">
    <source>
        <dbReference type="Pfam" id="PF04811"/>
    </source>
</evidence>
<feature type="region of interest" description="Disordered" evidence="1">
    <location>
        <begin position="360"/>
        <end position="386"/>
    </location>
</feature>
<dbReference type="Pfam" id="PF04811">
    <property type="entry name" value="Sec23_trunk"/>
    <property type="match status" value="1"/>
</dbReference>
<sequence>MIHVMIHLPNEALLAGPLKKCVRNRAKPEGSLVEAWVAYESLTFCAMYLEDVETTFNRPQRNNDGGVRKEKLSVFAQIARPFGDPVNGESFTKNDMEVAHWFILNNCDEALPYLEEHEQLMKREHPSHLYAKKHRDLFPSWFHAHMNKLKELNSPSYDEELYNLARGPLHVELFSGCHVNGIKFLGATRDDKSSTQNSGVHVPSAGDSEDIDFYGKLTSVVQLLYKDRYQVILFKCLWFDTNPHNRTSVKRDHGLLSVNTTTHWYDEDPYILATMAKQTFYLDDPKAGNGWKVVQKIERIGLYDIPELDHDDNDDIADQQLSSSIEIGEETLRDTNIFQEPFDIPGVPEFEISIDLGDLPQYNAPEEANEDEDEWESGNDSSEDSESYYCNLDDVFVPLPDDLFVDLSESRSVVESMFQDNSNLGGKLLIFQNTLPSHGVGSLRLRGDDLRVYGSDKEHPVRLPEDPFYKQMATEFTKFQIGVDVYAFSDKYTDKASLGCNGCLKCVQKTFTVLFEFTYVRQVIYDTDELKMLLLNLPVMSLHHILDCYSHLMFCKLD</sequence>
<feature type="domain" description="Sec23/Sec24 trunk" evidence="2">
    <location>
        <begin position="422"/>
        <end position="500"/>
    </location>
</feature>
<dbReference type="EMBL" id="SMOL01000753">
    <property type="protein sequence ID" value="KAB2599488.1"/>
    <property type="molecule type" value="Genomic_DNA"/>
</dbReference>
<gene>
    <name evidence="5" type="ORF">D8674_009759</name>
</gene>
<evidence type="ECO:0000313" key="6">
    <source>
        <dbReference type="Proteomes" id="UP000327157"/>
    </source>
</evidence>
<dbReference type="Pfam" id="PF13952">
    <property type="entry name" value="DUF4216"/>
    <property type="match status" value="1"/>
</dbReference>
<evidence type="ECO:0008006" key="7">
    <source>
        <dbReference type="Google" id="ProtNLM"/>
    </source>
</evidence>
<dbReference type="PANTHER" id="PTHR48258">
    <property type="entry name" value="DUF4218 DOMAIN-CONTAINING PROTEIN-RELATED"/>
    <property type="match status" value="1"/>
</dbReference>
<name>A0A5N5F8W4_9ROSA</name>
<organism evidence="5 6">
    <name type="scientific">Pyrus ussuriensis x Pyrus communis</name>
    <dbReference type="NCBI Taxonomy" id="2448454"/>
    <lineage>
        <taxon>Eukaryota</taxon>
        <taxon>Viridiplantae</taxon>
        <taxon>Streptophyta</taxon>
        <taxon>Embryophyta</taxon>
        <taxon>Tracheophyta</taxon>
        <taxon>Spermatophyta</taxon>
        <taxon>Magnoliopsida</taxon>
        <taxon>eudicotyledons</taxon>
        <taxon>Gunneridae</taxon>
        <taxon>Pentapetalae</taxon>
        <taxon>rosids</taxon>
        <taxon>fabids</taxon>
        <taxon>Rosales</taxon>
        <taxon>Rosaceae</taxon>
        <taxon>Amygdaloideae</taxon>
        <taxon>Maleae</taxon>
        <taxon>Pyrus</taxon>
    </lineage>
</organism>
<dbReference type="GO" id="GO:0006886">
    <property type="term" value="P:intracellular protein transport"/>
    <property type="evidence" value="ECO:0007669"/>
    <property type="project" value="InterPro"/>
</dbReference>
<dbReference type="SUPFAM" id="SSF53300">
    <property type="entry name" value="vWA-like"/>
    <property type="match status" value="1"/>
</dbReference>
<protein>
    <recommendedName>
        <fullName evidence="7">DUF4216 domain-containing protein</fullName>
    </recommendedName>
</protein>
<reference evidence="5 6" key="3">
    <citation type="submission" date="2019-11" db="EMBL/GenBank/DDBJ databases">
        <title>A de novo genome assembly of a pear dwarfing rootstock.</title>
        <authorList>
            <person name="Wang F."/>
            <person name="Wang J."/>
            <person name="Li S."/>
            <person name="Zhang Y."/>
            <person name="Fang M."/>
            <person name="Ma L."/>
            <person name="Zhao Y."/>
            <person name="Jiang S."/>
        </authorList>
    </citation>
    <scope>NUCLEOTIDE SEQUENCE [LARGE SCALE GENOMIC DNA]</scope>
    <source>
        <strain evidence="5">S2</strain>
        <tissue evidence="5">Leaf</tissue>
    </source>
</reference>
<evidence type="ECO:0000259" key="4">
    <source>
        <dbReference type="Pfam" id="PF13960"/>
    </source>
</evidence>
<dbReference type="InterPro" id="IPR025452">
    <property type="entry name" value="DUF4218"/>
</dbReference>
<keyword evidence="6" id="KW-1185">Reference proteome</keyword>
<dbReference type="Gene3D" id="3.40.50.410">
    <property type="entry name" value="von Willebrand factor, type A domain"/>
    <property type="match status" value="1"/>
</dbReference>
<comment type="caution">
    <text evidence="5">The sequence shown here is derived from an EMBL/GenBank/DDBJ whole genome shotgun (WGS) entry which is preliminary data.</text>
</comment>
<dbReference type="InterPro" id="IPR006896">
    <property type="entry name" value="Sec23/24_trunk_dom"/>
</dbReference>
<reference evidence="5 6" key="1">
    <citation type="submission" date="2019-09" db="EMBL/GenBank/DDBJ databases">
        <authorList>
            <person name="Ou C."/>
        </authorList>
    </citation>
    <scope>NUCLEOTIDE SEQUENCE [LARGE SCALE GENOMIC DNA]</scope>
    <source>
        <strain evidence="5">S2</strain>
        <tissue evidence="5">Leaf</tissue>
    </source>
</reference>
<dbReference type="GO" id="GO:0030127">
    <property type="term" value="C:COPII vesicle coat"/>
    <property type="evidence" value="ECO:0007669"/>
    <property type="project" value="InterPro"/>
</dbReference>
<accession>A0A5N5F8W4</accession>
<dbReference type="InterPro" id="IPR036465">
    <property type="entry name" value="vWFA_dom_sf"/>
</dbReference>
<dbReference type="OrthoDB" id="1166263at2759"/>
<evidence type="ECO:0000256" key="1">
    <source>
        <dbReference type="SAM" id="MobiDB-lite"/>
    </source>
</evidence>
<evidence type="ECO:0000313" key="5">
    <source>
        <dbReference type="EMBL" id="KAB2599488.1"/>
    </source>
</evidence>
<dbReference type="InterPro" id="IPR025312">
    <property type="entry name" value="DUF4216"/>
</dbReference>
<feature type="domain" description="DUF4218" evidence="4">
    <location>
        <begin position="1"/>
        <end position="62"/>
    </location>
</feature>
<dbReference type="AlphaFoldDB" id="A0A5N5F8W4"/>
<dbReference type="GO" id="GO:0006888">
    <property type="term" value="P:endoplasmic reticulum to Golgi vesicle-mediated transport"/>
    <property type="evidence" value="ECO:0007669"/>
    <property type="project" value="InterPro"/>
</dbReference>
<dbReference type="Proteomes" id="UP000327157">
    <property type="component" value="Chromosome 13"/>
</dbReference>
<dbReference type="PANTHER" id="PTHR48258:SF14">
    <property type="entry name" value="OS02G0583300 PROTEIN"/>
    <property type="match status" value="1"/>
</dbReference>
<evidence type="ECO:0000259" key="3">
    <source>
        <dbReference type="Pfam" id="PF13952"/>
    </source>
</evidence>
<dbReference type="Pfam" id="PF13960">
    <property type="entry name" value="DUF4218"/>
    <property type="match status" value="1"/>
</dbReference>